<evidence type="ECO:0000313" key="1">
    <source>
        <dbReference type="EMBL" id="PUV24394.1"/>
    </source>
</evidence>
<dbReference type="SUPFAM" id="SSF52540">
    <property type="entry name" value="P-loop containing nucleoside triphosphate hydrolases"/>
    <property type="match status" value="1"/>
</dbReference>
<evidence type="ECO:0008006" key="3">
    <source>
        <dbReference type="Google" id="ProtNLM"/>
    </source>
</evidence>
<proteinExistence type="predicted"/>
<keyword evidence="2" id="KW-1185">Reference proteome</keyword>
<dbReference type="OrthoDB" id="9804504at2"/>
<dbReference type="RefSeq" id="WP_108634320.1">
    <property type="nucleotide sequence ID" value="NZ_QCXX01000003.1"/>
</dbReference>
<reference evidence="1 2" key="1">
    <citation type="submission" date="2018-04" db="EMBL/GenBank/DDBJ databases">
        <title>Sphingobacterium sp. M46 Genome.</title>
        <authorList>
            <person name="Cheng J."/>
            <person name="Li Y."/>
        </authorList>
    </citation>
    <scope>NUCLEOTIDE SEQUENCE [LARGE SCALE GENOMIC DNA]</scope>
    <source>
        <strain evidence="1 2">M46</strain>
    </source>
</reference>
<accession>A0A363NUD0</accession>
<name>A0A363NUD0_9SPHI</name>
<dbReference type="PANTHER" id="PTHR37807:SF3">
    <property type="entry name" value="OS07G0160300 PROTEIN"/>
    <property type="match status" value="1"/>
</dbReference>
<dbReference type="AlphaFoldDB" id="A0A363NUD0"/>
<organism evidence="1 2">
    <name type="scientific">Sphingobacterium athyrii</name>
    <dbReference type="NCBI Taxonomy" id="2152717"/>
    <lineage>
        <taxon>Bacteria</taxon>
        <taxon>Pseudomonadati</taxon>
        <taxon>Bacteroidota</taxon>
        <taxon>Sphingobacteriia</taxon>
        <taxon>Sphingobacteriales</taxon>
        <taxon>Sphingobacteriaceae</taxon>
        <taxon>Sphingobacterium</taxon>
    </lineage>
</organism>
<comment type="caution">
    <text evidence="1">The sequence shown here is derived from an EMBL/GenBank/DDBJ whole genome shotgun (WGS) entry which is preliminary data.</text>
</comment>
<dbReference type="Gene3D" id="3.40.50.300">
    <property type="entry name" value="P-loop containing nucleotide triphosphate hydrolases"/>
    <property type="match status" value="1"/>
</dbReference>
<dbReference type="PANTHER" id="PTHR37807">
    <property type="entry name" value="OS07G0160300 PROTEIN"/>
    <property type="match status" value="1"/>
</dbReference>
<evidence type="ECO:0000313" key="2">
    <source>
        <dbReference type="Proteomes" id="UP000250831"/>
    </source>
</evidence>
<dbReference type="Pfam" id="PF13671">
    <property type="entry name" value="AAA_33"/>
    <property type="match status" value="1"/>
</dbReference>
<protein>
    <recommendedName>
        <fullName evidence="3">Kinase</fullName>
    </recommendedName>
</protein>
<dbReference type="Proteomes" id="UP000250831">
    <property type="component" value="Unassembled WGS sequence"/>
</dbReference>
<dbReference type="InterPro" id="IPR027417">
    <property type="entry name" value="P-loop_NTPase"/>
</dbReference>
<gene>
    <name evidence="1" type="ORF">DCO56_13700</name>
</gene>
<dbReference type="EMBL" id="QCXX01000003">
    <property type="protein sequence ID" value="PUV24394.1"/>
    <property type="molecule type" value="Genomic_DNA"/>
</dbReference>
<sequence>MSKLIILAGLPGTGKTTLARRLSKELKYFYLRVDCIESPFLLRNAKAGQEGEGYEALINLAYENLNLGHNVIIDTVNPLHISRKMFNQLAERTKAETIQFELKIKDHILHKSRVENRKPDIDGLKVPSWQDVMQREYHEWDKNQDGENYEIWTDDSESAYIECLNIIG</sequence>